<feature type="transmembrane region" description="Helical" evidence="12">
    <location>
        <begin position="173"/>
        <end position="190"/>
    </location>
</feature>
<evidence type="ECO:0000256" key="3">
    <source>
        <dbReference type="ARBA" id="ARBA00022475"/>
    </source>
</evidence>
<keyword evidence="17" id="KW-1185">Reference proteome</keyword>
<dbReference type="InterPro" id="IPR001127">
    <property type="entry name" value="PTS_EIIA_1_perm"/>
</dbReference>
<feature type="transmembrane region" description="Helical" evidence="12">
    <location>
        <begin position="350"/>
        <end position="370"/>
    </location>
</feature>
<dbReference type="GO" id="GO:0090589">
    <property type="term" value="F:protein-phosphocysteine-trehalose phosphotransferase system transporter activity"/>
    <property type="evidence" value="ECO:0007669"/>
    <property type="project" value="TreeGrafter"/>
</dbReference>
<evidence type="ECO:0000259" key="14">
    <source>
        <dbReference type="PROSITE" id="PS51098"/>
    </source>
</evidence>
<feature type="transmembrane region" description="Helical" evidence="12">
    <location>
        <begin position="293"/>
        <end position="312"/>
    </location>
</feature>
<feature type="transmembrane region" description="Helical" evidence="12">
    <location>
        <begin position="238"/>
        <end position="260"/>
    </location>
</feature>
<feature type="transmembrane region" description="Helical" evidence="12">
    <location>
        <begin position="390"/>
        <end position="411"/>
    </location>
</feature>
<feature type="active site" description="Phosphocysteine intermediate; for EIIB activity" evidence="11">
    <location>
        <position position="27"/>
    </location>
</feature>
<dbReference type="SUPFAM" id="SSF55604">
    <property type="entry name" value="Glucose permease domain IIB"/>
    <property type="match status" value="1"/>
</dbReference>
<proteinExistence type="predicted"/>
<dbReference type="RefSeq" id="WP_022937526.1">
    <property type="nucleotide sequence ID" value="NZ_CABKRQ010000003.1"/>
</dbReference>
<keyword evidence="5" id="KW-0808">Transferase</keyword>
<evidence type="ECO:0000256" key="5">
    <source>
        <dbReference type="ARBA" id="ARBA00022679"/>
    </source>
</evidence>
<dbReference type="PROSITE" id="PS51098">
    <property type="entry name" value="PTS_EIIB_TYPE_1"/>
    <property type="match status" value="1"/>
</dbReference>
<dbReference type="PROSITE" id="PS00371">
    <property type="entry name" value="PTS_EIIA_TYPE_1_HIS"/>
    <property type="match status" value="1"/>
</dbReference>
<keyword evidence="6" id="KW-0598">Phosphotransferase system</keyword>
<dbReference type="GO" id="GO:0009401">
    <property type="term" value="P:phosphoenolpyruvate-dependent sugar phosphotransferase system"/>
    <property type="evidence" value="ECO:0007669"/>
    <property type="project" value="UniProtKB-KW"/>
</dbReference>
<evidence type="ECO:0000256" key="9">
    <source>
        <dbReference type="ARBA" id="ARBA00022989"/>
    </source>
</evidence>
<dbReference type="Pfam" id="PF00358">
    <property type="entry name" value="PTS_EIIA_1"/>
    <property type="match status" value="1"/>
</dbReference>
<comment type="caution">
    <text evidence="16">The sequence shown here is derived from an EMBL/GenBank/DDBJ whole genome shotgun (WGS) entry which is preliminary data.</text>
</comment>
<dbReference type="GO" id="GO:0015771">
    <property type="term" value="P:trehalose transport"/>
    <property type="evidence" value="ECO:0007669"/>
    <property type="project" value="TreeGrafter"/>
</dbReference>
<feature type="transmembrane region" description="Helical" evidence="12">
    <location>
        <begin position="423"/>
        <end position="442"/>
    </location>
</feature>
<dbReference type="NCBIfam" id="TIGR01995">
    <property type="entry name" value="PTS-II-ABC-beta"/>
    <property type="match status" value="1"/>
</dbReference>
<keyword evidence="3" id="KW-1003">Cell membrane</keyword>
<feature type="transmembrane region" description="Helical" evidence="12">
    <location>
        <begin position="318"/>
        <end position="338"/>
    </location>
</feature>
<feature type="domain" description="PTS EIIC type-1" evidence="15">
    <location>
        <begin position="106"/>
        <end position="454"/>
    </location>
</feature>
<dbReference type="PROSITE" id="PS51103">
    <property type="entry name" value="PTS_EIIC_TYPE_1"/>
    <property type="match status" value="1"/>
</dbReference>
<dbReference type="InterPro" id="IPR001996">
    <property type="entry name" value="PTS_IIB_1"/>
</dbReference>
<evidence type="ECO:0000313" key="16">
    <source>
        <dbReference type="EMBL" id="PXX79038.1"/>
    </source>
</evidence>
<feature type="transmembrane region" description="Helical" evidence="12">
    <location>
        <begin position="196"/>
        <end position="217"/>
    </location>
</feature>
<dbReference type="FunFam" id="2.70.70.10:FF:000001">
    <property type="entry name" value="PTS system glucose-specific IIA component"/>
    <property type="match status" value="1"/>
</dbReference>
<evidence type="ECO:0000259" key="13">
    <source>
        <dbReference type="PROSITE" id="PS51093"/>
    </source>
</evidence>
<dbReference type="STRING" id="1034346.GCA_000313565_01211"/>
<protein>
    <submittedName>
        <fullName evidence="16">PTS system beta-glucoside-specific IIA component (Glc family) /PTS system beta-glucoside-specific IIB component (Glc family) /PTS system beta-glucoside-specific IIC component (Glc family)</fullName>
    </submittedName>
</protein>
<dbReference type="OrthoDB" id="92465at2"/>
<comment type="subcellular location">
    <subcellularLocation>
        <location evidence="1">Cell membrane</location>
        <topology evidence="1">Multi-pass membrane protein</topology>
    </subcellularLocation>
</comment>
<keyword evidence="2" id="KW-0813">Transport</keyword>
<dbReference type="Pfam" id="PF00367">
    <property type="entry name" value="PTS_EIIB"/>
    <property type="match status" value="1"/>
</dbReference>
<name>A0A318KQI4_9FIRM</name>
<dbReference type="SUPFAM" id="SSF51261">
    <property type="entry name" value="Duplicated hybrid motif"/>
    <property type="match status" value="1"/>
</dbReference>
<evidence type="ECO:0000256" key="10">
    <source>
        <dbReference type="ARBA" id="ARBA00023136"/>
    </source>
</evidence>
<evidence type="ECO:0000256" key="2">
    <source>
        <dbReference type="ARBA" id="ARBA00022448"/>
    </source>
</evidence>
<evidence type="ECO:0000256" key="1">
    <source>
        <dbReference type="ARBA" id="ARBA00004651"/>
    </source>
</evidence>
<dbReference type="InterPro" id="IPR011055">
    <property type="entry name" value="Dup_hybrid_motif"/>
</dbReference>
<evidence type="ECO:0000256" key="12">
    <source>
        <dbReference type="SAM" id="Phobius"/>
    </source>
</evidence>
<dbReference type="InterPro" id="IPR013013">
    <property type="entry name" value="PTS_EIIC_1"/>
</dbReference>
<keyword evidence="9 12" id="KW-1133">Transmembrane helix</keyword>
<sequence length="613" mass="66497">MSKYENLATDIIKNVGGEKNINQLTHCVTRLRFNLYDESIANDEKLKNLDGVVTVLHTAGQYQIVIGNHVGDVFAEIIKIANIKTDSTTIHKSQSDNRSLKDKFLDLITGILVPSVTMLCACGMIKGVNTLLSFLGVYSTGDGLYSLLNAIGDSIYYFFPIVIGYNMAKKLNMNLYLGLIIGASLCYPAINGVDLSIFGLHVNATYTGTILPVILIIGLAKPIETFFNKIIPSVVKSFLTPMLTLMIVVPIGFVVIGPIANTIATFMTEIIISIYEFSPIVTGLVLGGTWMVLVIMGFHIVISTVFVLNVIAGVADPILPMFSFVSFTQTGVALAVWLKTKDIQLKGISFSGVISGIFGITEPIIYGIMIPKKLFVSSLVACGITGALTAMFNILCYTMGGAGIFMFPAFIDPMDPSKSLFKSILVAILAFVVGLAITLFVYKEKKGEALGQKADEKTLDGKKEIILSPLRGVVKELSEISDDAFSQGVLGKGVMIQPTDGNVFSPCNGTIKTLFPTKHAIGIISDSGCEILIHVGINTVHLNGKYFEAHVKQGDRVNVGELLMTFDKEKIEEEGYCLDTPVIITNTNDYIDIIEFEINEEISTDDTLLVALI</sequence>
<dbReference type="PANTHER" id="PTHR30175:SF1">
    <property type="entry name" value="PTS SYSTEM ARBUTIN-, CELLOBIOSE-, AND SALICIN-SPECIFIC EIIBC COMPONENT-RELATED"/>
    <property type="match status" value="1"/>
</dbReference>
<dbReference type="PROSITE" id="PS51093">
    <property type="entry name" value="PTS_EIIA_TYPE_1"/>
    <property type="match status" value="1"/>
</dbReference>
<feature type="transmembrane region" description="Helical" evidence="12">
    <location>
        <begin position="146"/>
        <end position="166"/>
    </location>
</feature>
<dbReference type="PANTHER" id="PTHR30175">
    <property type="entry name" value="PHOSPHOTRANSFERASE SYSTEM TRANSPORT PROTEIN"/>
    <property type="match status" value="1"/>
</dbReference>
<dbReference type="GO" id="GO:0016301">
    <property type="term" value="F:kinase activity"/>
    <property type="evidence" value="ECO:0007669"/>
    <property type="project" value="UniProtKB-KW"/>
</dbReference>
<evidence type="ECO:0000259" key="15">
    <source>
        <dbReference type="PROSITE" id="PS51103"/>
    </source>
</evidence>
<evidence type="ECO:0000256" key="8">
    <source>
        <dbReference type="ARBA" id="ARBA00022777"/>
    </source>
</evidence>
<keyword evidence="8" id="KW-0418">Kinase</keyword>
<feature type="transmembrane region" description="Helical" evidence="12">
    <location>
        <begin position="104"/>
        <end position="126"/>
    </location>
</feature>
<dbReference type="EMBL" id="QJKH01000006">
    <property type="protein sequence ID" value="PXX79038.1"/>
    <property type="molecule type" value="Genomic_DNA"/>
</dbReference>
<evidence type="ECO:0000313" key="17">
    <source>
        <dbReference type="Proteomes" id="UP000247612"/>
    </source>
</evidence>
<dbReference type="AlphaFoldDB" id="A0A318KQI4"/>
<dbReference type="Pfam" id="PF02378">
    <property type="entry name" value="PTS_EIIC"/>
    <property type="match status" value="1"/>
</dbReference>
<keyword evidence="10 12" id="KW-0472">Membrane</keyword>
<evidence type="ECO:0000256" key="6">
    <source>
        <dbReference type="ARBA" id="ARBA00022683"/>
    </source>
</evidence>
<dbReference type="InterPro" id="IPR036878">
    <property type="entry name" value="Glu_permease_IIB"/>
</dbReference>
<reference evidence="16 17" key="1">
    <citation type="submission" date="2018-05" db="EMBL/GenBank/DDBJ databases">
        <title>Genomic Encyclopedia of Type Strains, Phase IV (KMG-IV): sequencing the most valuable type-strain genomes for metagenomic binning, comparative biology and taxonomic classification.</title>
        <authorList>
            <person name="Goeker M."/>
        </authorList>
    </citation>
    <scope>NUCLEOTIDE SEQUENCE [LARGE SCALE GENOMIC DNA]</scope>
    <source>
        <strain evidence="16 17">JC118</strain>
    </source>
</reference>
<dbReference type="Proteomes" id="UP000247612">
    <property type="component" value="Unassembled WGS sequence"/>
</dbReference>
<dbReference type="InterPro" id="IPR011297">
    <property type="entry name" value="PTS_IIABC_b_glu"/>
</dbReference>
<feature type="domain" description="PTS EIIA type-1" evidence="13">
    <location>
        <begin position="482"/>
        <end position="586"/>
    </location>
</feature>
<feature type="transmembrane region" description="Helical" evidence="12">
    <location>
        <begin position="266"/>
        <end position="286"/>
    </location>
</feature>
<dbReference type="FunFam" id="3.30.1360.60:FF:000001">
    <property type="entry name" value="PTS system glucose-specific IIBC component PtsG"/>
    <property type="match status" value="1"/>
</dbReference>
<dbReference type="InterPro" id="IPR018113">
    <property type="entry name" value="PTrfase_EIIB_Cys"/>
</dbReference>
<evidence type="ECO:0000256" key="7">
    <source>
        <dbReference type="ARBA" id="ARBA00022692"/>
    </source>
</evidence>
<keyword evidence="4" id="KW-0762">Sugar transport</keyword>
<dbReference type="InterPro" id="IPR050558">
    <property type="entry name" value="PTS_Sugar-Specific_Components"/>
</dbReference>
<accession>A0A318KQI4</accession>
<keyword evidence="7 12" id="KW-0812">Transmembrane</keyword>
<evidence type="ECO:0000256" key="4">
    <source>
        <dbReference type="ARBA" id="ARBA00022597"/>
    </source>
</evidence>
<dbReference type="CDD" id="cd00212">
    <property type="entry name" value="PTS_IIB_glc"/>
    <property type="match status" value="1"/>
</dbReference>
<dbReference type="GO" id="GO:0005886">
    <property type="term" value="C:plasma membrane"/>
    <property type="evidence" value="ECO:0007669"/>
    <property type="project" value="UniProtKB-SubCell"/>
</dbReference>
<evidence type="ECO:0000256" key="11">
    <source>
        <dbReference type="PROSITE-ProRule" id="PRU00421"/>
    </source>
</evidence>
<dbReference type="Gene3D" id="3.30.1360.60">
    <property type="entry name" value="Glucose permease domain IIB"/>
    <property type="match status" value="1"/>
</dbReference>
<dbReference type="GO" id="GO:0008982">
    <property type="term" value="F:protein-N(PI)-phosphohistidine-sugar phosphotransferase activity"/>
    <property type="evidence" value="ECO:0007669"/>
    <property type="project" value="InterPro"/>
</dbReference>
<dbReference type="InterPro" id="IPR003352">
    <property type="entry name" value="PTS_EIIC"/>
</dbReference>
<gene>
    <name evidence="16" type="ORF">DES51_106157</name>
</gene>
<dbReference type="Gene3D" id="2.70.70.10">
    <property type="entry name" value="Glucose Permease (Domain IIA)"/>
    <property type="match status" value="1"/>
</dbReference>
<organism evidence="16 17">
    <name type="scientific">Dielma fastidiosa</name>
    <dbReference type="NCBI Taxonomy" id="1034346"/>
    <lineage>
        <taxon>Bacteria</taxon>
        <taxon>Bacillati</taxon>
        <taxon>Bacillota</taxon>
        <taxon>Erysipelotrichia</taxon>
        <taxon>Erysipelotrichales</taxon>
        <taxon>Erysipelotrichaceae</taxon>
        <taxon>Dielma</taxon>
    </lineage>
</organism>
<dbReference type="NCBIfam" id="TIGR00830">
    <property type="entry name" value="PTBA"/>
    <property type="match status" value="1"/>
</dbReference>
<dbReference type="PROSITE" id="PS01035">
    <property type="entry name" value="PTS_EIIB_TYPE_1_CYS"/>
    <property type="match status" value="1"/>
</dbReference>
<feature type="domain" description="PTS EIIB type-1" evidence="14">
    <location>
        <begin position="5"/>
        <end position="87"/>
    </location>
</feature>